<dbReference type="RefSeq" id="WP_215232236.1">
    <property type="nucleotide sequence ID" value="NZ_CAJRAU010000001.1"/>
</dbReference>
<gene>
    <name evidence="1" type="ORF">DYBT9623_00851</name>
</gene>
<sequence length="149" mass="16911">MELVMDFNEAGIDEVRESLDLFSYNVRVTFYGHTHDIAQNKNRSADILESLIKSAIGLTSLMDKMTAWTVSHAELPKLNGMLISLNAITNDLEAIGDAFKDQVTKEYFTLFQSSIAELREVIEDVEKIFFEYPNDPSFLLANQKLSLIK</sequence>
<proteinExistence type="predicted"/>
<dbReference type="EMBL" id="CAJRAU010000001">
    <property type="protein sequence ID" value="CAG5068122.1"/>
    <property type="molecule type" value="Genomic_DNA"/>
</dbReference>
<protein>
    <submittedName>
        <fullName evidence="1">Uncharacterized protein</fullName>
    </submittedName>
</protein>
<reference evidence="1 2" key="1">
    <citation type="submission" date="2021-04" db="EMBL/GenBank/DDBJ databases">
        <authorList>
            <person name="Rodrigo-Torres L."/>
            <person name="Arahal R. D."/>
            <person name="Lucena T."/>
        </authorList>
    </citation>
    <scope>NUCLEOTIDE SEQUENCE [LARGE SCALE GENOMIC DNA]</scope>
    <source>
        <strain evidence="1 2">CECT 9623</strain>
    </source>
</reference>
<evidence type="ECO:0000313" key="1">
    <source>
        <dbReference type="EMBL" id="CAG5068122.1"/>
    </source>
</evidence>
<name>A0ABM8UKW3_9BACT</name>
<dbReference type="Proteomes" id="UP000679725">
    <property type="component" value="Unassembled WGS sequence"/>
</dbReference>
<evidence type="ECO:0000313" key="2">
    <source>
        <dbReference type="Proteomes" id="UP000679725"/>
    </source>
</evidence>
<keyword evidence="2" id="KW-1185">Reference proteome</keyword>
<organism evidence="1 2">
    <name type="scientific">Dyadobacter linearis</name>
    <dbReference type="NCBI Taxonomy" id="2823330"/>
    <lineage>
        <taxon>Bacteria</taxon>
        <taxon>Pseudomonadati</taxon>
        <taxon>Bacteroidota</taxon>
        <taxon>Cytophagia</taxon>
        <taxon>Cytophagales</taxon>
        <taxon>Spirosomataceae</taxon>
        <taxon>Dyadobacter</taxon>
    </lineage>
</organism>
<accession>A0ABM8UKW3</accession>
<comment type="caution">
    <text evidence="1">The sequence shown here is derived from an EMBL/GenBank/DDBJ whole genome shotgun (WGS) entry which is preliminary data.</text>
</comment>